<reference evidence="2" key="1">
    <citation type="submission" date="2025-05" db="UniProtKB">
        <authorList>
            <consortium name="Ensembl"/>
        </authorList>
    </citation>
    <scope>IDENTIFICATION</scope>
</reference>
<dbReference type="Ensembl" id="ENSPSTT00000018264.1">
    <property type="protein sequence ID" value="ENSPSTP00000017425.1"/>
    <property type="gene ID" value="ENSPSTG00000012468.1"/>
</dbReference>
<keyword evidence="3" id="KW-1185">Reference proteome</keyword>
<dbReference type="Pfam" id="PF05347">
    <property type="entry name" value="Complex1_LYR"/>
    <property type="match status" value="1"/>
</dbReference>
<organism evidence="2 3">
    <name type="scientific">Pavo cristatus</name>
    <name type="common">Indian peafowl</name>
    <name type="synonym">Blue peafowl</name>
    <dbReference type="NCBI Taxonomy" id="9049"/>
    <lineage>
        <taxon>Eukaryota</taxon>
        <taxon>Metazoa</taxon>
        <taxon>Chordata</taxon>
        <taxon>Craniata</taxon>
        <taxon>Vertebrata</taxon>
        <taxon>Euteleostomi</taxon>
        <taxon>Archelosauria</taxon>
        <taxon>Archosauria</taxon>
        <taxon>Dinosauria</taxon>
        <taxon>Saurischia</taxon>
        <taxon>Theropoda</taxon>
        <taxon>Coelurosauria</taxon>
        <taxon>Aves</taxon>
        <taxon>Neognathae</taxon>
        <taxon>Galloanserae</taxon>
        <taxon>Galliformes</taxon>
        <taxon>Phasianidae</taxon>
        <taxon>Phasianinae</taxon>
        <taxon>Pavo</taxon>
    </lineage>
</organism>
<proteinExistence type="predicted"/>
<dbReference type="InterPro" id="IPR008011">
    <property type="entry name" value="Complex1_LYR_dom"/>
</dbReference>
<dbReference type="Ensembl" id="ENSPSTT00000000002.1">
    <property type="protein sequence ID" value="ENSPSTP00000000002.1"/>
    <property type="gene ID" value="ENSPSTG00000000002.1"/>
</dbReference>
<sequence length="121" mass="13731">MAASSRAQVLRLYRALLRESQRFSGYNYRCCSSRRSGKGNNGEPRGTGLAVFKSLLRCPLAWLHSLYHSVEPQRHVSYLRCESSPGLQELLSWKQKALNWHNHSKLCDPQGISVISCARVL</sequence>
<feature type="domain" description="Complex 1 LYR protein" evidence="1">
    <location>
        <begin position="7"/>
        <end position="29"/>
    </location>
</feature>
<evidence type="ECO:0000313" key="2">
    <source>
        <dbReference type="Ensembl" id="ENSPSTP00000000002.1"/>
    </source>
</evidence>
<dbReference type="Proteomes" id="UP000694428">
    <property type="component" value="Unplaced"/>
</dbReference>
<dbReference type="AlphaFoldDB" id="A0A8C9EG31"/>
<accession>A0A8C9EG31</accession>
<protein>
    <recommendedName>
        <fullName evidence="1">Complex 1 LYR protein domain-containing protein</fullName>
    </recommendedName>
</protein>
<name>A0A8C9EG31_PAVCR</name>
<evidence type="ECO:0000313" key="3">
    <source>
        <dbReference type="Proteomes" id="UP000694428"/>
    </source>
</evidence>
<evidence type="ECO:0000259" key="1">
    <source>
        <dbReference type="Pfam" id="PF05347"/>
    </source>
</evidence>